<evidence type="ECO:0000313" key="1">
    <source>
        <dbReference type="EMBL" id="SVC56218.1"/>
    </source>
</evidence>
<dbReference type="EMBL" id="UINC01098024">
    <property type="protein sequence ID" value="SVC56218.1"/>
    <property type="molecule type" value="Genomic_DNA"/>
</dbReference>
<reference evidence="1" key="1">
    <citation type="submission" date="2018-05" db="EMBL/GenBank/DDBJ databases">
        <authorList>
            <person name="Lanie J.A."/>
            <person name="Ng W.-L."/>
            <person name="Kazmierczak K.M."/>
            <person name="Andrzejewski T.M."/>
            <person name="Davidsen T.M."/>
            <person name="Wayne K.J."/>
            <person name="Tettelin H."/>
            <person name="Glass J.I."/>
            <person name="Rusch D."/>
            <person name="Podicherti R."/>
            <person name="Tsui H.-C.T."/>
            <person name="Winkler M.E."/>
        </authorList>
    </citation>
    <scope>NUCLEOTIDE SEQUENCE</scope>
</reference>
<protein>
    <submittedName>
        <fullName evidence="1">Uncharacterized protein</fullName>
    </submittedName>
</protein>
<dbReference type="AlphaFoldDB" id="A0A382N6P1"/>
<gene>
    <name evidence="1" type="ORF">METZ01_LOCUS309072</name>
</gene>
<feature type="non-terminal residue" evidence="1">
    <location>
        <position position="1"/>
    </location>
</feature>
<name>A0A382N6P1_9ZZZZ</name>
<sequence length="23" mass="2725">IQFSRTEHGHVYYMILKDAAHHA</sequence>
<proteinExistence type="predicted"/>
<organism evidence="1">
    <name type="scientific">marine metagenome</name>
    <dbReference type="NCBI Taxonomy" id="408172"/>
    <lineage>
        <taxon>unclassified sequences</taxon>
        <taxon>metagenomes</taxon>
        <taxon>ecological metagenomes</taxon>
    </lineage>
</organism>
<accession>A0A382N6P1</accession>